<organism evidence="2 3">
    <name type="scientific">Littorina saxatilis</name>
    <dbReference type="NCBI Taxonomy" id="31220"/>
    <lineage>
        <taxon>Eukaryota</taxon>
        <taxon>Metazoa</taxon>
        <taxon>Spiralia</taxon>
        <taxon>Lophotrochozoa</taxon>
        <taxon>Mollusca</taxon>
        <taxon>Gastropoda</taxon>
        <taxon>Caenogastropoda</taxon>
        <taxon>Littorinimorpha</taxon>
        <taxon>Littorinoidea</taxon>
        <taxon>Littorinidae</taxon>
        <taxon>Littorina</taxon>
    </lineage>
</organism>
<proteinExistence type="predicted"/>
<accession>A0AAN9G421</accession>
<dbReference type="EMBL" id="JBAMIC010000018">
    <property type="protein sequence ID" value="KAK7094486.1"/>
    <property type="molecule type" value="Genomic_DNA"/>
</dbReference>
<comment type="caution">
    <text evidence="2">The sequence shown here is derived from an EMBL/GenBank/DDBJ whole genome shotgun (WGS) entry which is preliminary data.</text>
</comment>
<feature type="compositionally biased region" description="Basic and acidic residues" evidence="1">
    <location>
        <begin position="16"/>
        <end position="27"/>
    </location>
</feature>
<sequence length="74" mass="8379">MIRLAASRGSGGGDPDTERERIESEKQQARIMTQQNVVLFQVFAMTSVGLFEQDFKALVLDDSRLLLAHTQRRD</sequence>
<dbReference type="AlphaFoldDB" id="A0AAN9G421"/>
<evidence type="ECO:0000256" key="1">
    <source>
        <dbReference type="SAM" id="MobiDB-lite"/>
    </source>
</evidence>
<protein>
    <submittedName>
        <fullName evidence="2">Uncharacterized protein</fullName>
    </submittedName>
</protein>
<name>A0AAN9G421_9CAEN</name>
<feature type="region of interest" description="Disordered" evidence="1">
    <location>
        <begin position="1"/>
        <end position="27"/>
    </location>
</feature>
<evidence type="ECO:0000313" key="2">
    <source>
        <dbReference type="EMBL" id="KAK7094486.1"/>
    </source>
</evidence>
<dbReference type="Proteomes" id="UP001374579">
    <property type="component" value="Unassembled WGS sequence"/>
</dbReference>
<evidence type="ECO:0000313" key="3">
    <source>
        <dbReference type="Proteomes" id="UP001374579"/>
    </source>
</evidence>
<gene>
    <name evidence="2" type="ORF">V1264_006043</name>
</gene>
<reference evidence="2 3" key="1">
    <citation type="submission" date="2024-02" db="EMBL/GenBank/DDBJ databases">
        <title>Chromosome-scale genome assembly of the rough periwinkle Littorina saxatilis.</title>
        <authorList>
            <person name="De Jode A."/>
            <person name="Faria R."/>
            <person name="Formenti G."/>
            <person name="Sims Y."/>
            <person name="Smith T.P."/>
            <person name="Tracey A."/>
            <person name="Wood J.M.D."/>
            <person name="Zagrodzka Z.B."/>
            <person name="Johannesson K."/>
            <person name="Butlin R.K."/>
            <person name="Leder E.H."/>
        </authorList>
    </citation>
    <scope>NUCLEOTIDE SEQUENCE [LARGE SCALE GENOMIC DNA]</scope>
    <source>
        <strain evidence="2">Snail1</strain>
        <tissue evidence="2">Muscle</tissue>
    </source>
</reference>
<keyword evidence="3" id="KW-1185">Reference proteome</keyword>